<protein>
    <submittedName>
        <fullName evidence="1">Uncharacterized protein</fullName>
    </submittedName>
</protein>
<dbReference type="Proteomes" id="UP000546213">
    <property type="component" value="Unassembled WGS sequence"/>
</dbReference>
<gene>
    <name evidence="1" type="ORF">FPCIR_9404</name>
</gene>
<sequence length="233" mass="25160">MTMVQPIGHAVSNSTSRSDEEYAYNIYGAMSPINPTGTRDDEPFIGNLRLASDPVIFCDKQECDFIFLEAPVPSNPEIQLADLATWQPKIVATDRKIRISTTCNSYPVTSGGNGTAAEITYHQSRSKDTGDQGKIRVIVAAGTGRTIFMTDTSIDCGPGCSLVTALETSVNDPWFDSCNTTVGPVANATMFEHRVSKYVRFLAGQAIALQGYSLSSSTDGTSTNKQHQVYPAQ</sequence>
<dbReference type="OrthoDB" id="3596604at2759"/>
<dbReference type="EMBL" id="JAAOAS010000264">
    <property type="protein sequence ID" value="KAF5582653.1"/>
    <property type="molecule type" value="Genomic_DNA"/>
</dbReference>
<comment type="caution">
    <text evidence="1">The sequence shown here is derived from an EMBL/GenBank/DDBJ whole genome shotgun (WGS) entry which is preliminary data.</text>
</comment>
<organism evidence="1 2">
    <name type="scientific">Fusarium pseudocircinatum</name>
    <dbReference type="NCBI Taxonomy" id="56676"/>
    <lineage>
        <taxon>Eukaryota</taxon>
        <taxon>Fungi</taxon>
        <taxon>Dikarya</taxon>
        <taxon>Ascomycota</taxon>
        <taxon>Pezizomycotina</taxon>
        <taxon>Sordariomycetes</taxon>
        <taxon>Hypocreomycetidae</taxon>
        <taxon>Hypocreales</taxon>
        <taxon>Nectriaceae</taxon>
        <taxon>Fusarium</taxon>
        <taxon>Fusarium fujikuroi species complex</taxon>
    </lineage>
</organism>
<dbReference type="AlphaFoldDB" id="A0A8H5NZJ4"/>
<evidence type="ECO:0000313" key="2">
    <source>
        <dbReference type="Proteomes" id="UP000546213"/>
    </source>
</evidence>
<accession>A0A8H5NZJ4</accession>
<evidence type="ECO:0000313" key="1">
    <source>
        <dbReference type="EMBL" id="KAF5582653.1"/>
    </source>
</evidence>
<reference evidence="1 2" key="1">
    <citation type="submission" date="2020-05" db="EMBL/GenBank/DDBJ databases">
        <title>Identification and distribution of gene clusters putatively required for synthesis of sphingolipid metabolism inhibitors in phylogenetically diverse species of the filamentous fungus Fusarium.</title>
        <authorList>
            <person name="Kim H.-S."/>
            <person name="Busman M."/>
            <person name="Brown D.W."/>
            <person name="Divon H."/>
            <person name="Uhlig S."/>
            <person name="Proctor R.H."/>
        </authorList>
    </citation>
    <scope>NUCLEOTIDE SEQUENCE [LARGE SCALE GENOMIC DNA]</scope>
    <source>
        <strain evidence="1 2">NRRL 36939</strain>
    </source>
</reference>
<name>A0A8H5NZJ4_9HYPO</name>
<proteinExistence type="predicted"/>
<keyword evidence="2" id="KW-1185">Reference proteome</keyword>